<evidence type="ECO:0000256" key="2">
    <source>
        <dbReference type="ARBA" id="ARBA00022884"/>
    </source>
</evidence>
<dbReference type="InterPro" id="IPR000504">
    <property type="entry name" value="RRM_dom"/>
</dbReference>
<dbReference type="AlphaFoldDB" id="T1EGC4"/>
<dbReference type="InterPro" id="IPR035979">
    <property type="entry name" value="RBD_domain_sf"/>
</dbReference>
<dbReference type="InParanoid" id="T1EGC4"/>
<feature type="domain" description="RRM" evidence="5">
    <location>
        <begin position="473"/>
        <end position="549"/>
    </location>
</feature>
<evidence type="ECO:0000256" key="3">
    <source>
        <dbReference type="PROSITE-ProRule" id="PRU00176"/>
    </source>
</evidence>
<feature type="compositionally biased region" description="Polar residues" evidence="4">
    <location>
        <begin position="596"/>
        <end position="612"/>
    </location>
</feature>
<feature type="domain" description="NTF2" evidence="6">
    <location>
        <begin position="11"/>
        <end position="131"/>
    </location>
</feature>
<evidence type="ECO:0000313" key="7">
    <source>
        <dbReference type="EMBL" id="ESN92364.1"/>
    </source>
</evidence>
<dbReference type="GO" id="GO:0003729">
    <property type="term" value="F:mRNA binding"/>
    <property type="evidence" value="ECO:0000318"/>
    <property type="project" value="GO_Central"/>
</dbReference>
<dbReference type="OrthoDB" id="339151at2759"/>
<dbReference type="InterPro" id="IPR032710">
    <property type="entry name" value="NTF2-like_dom_sf"/>
</dbReference>
<dbReference type="KEGG" id="hro:HELRODRAFT_115988"/>
<dbReference type="InterPro" id="IPR002075">
    <property type="entry name" value="NTF2_dom"/>
</dbReference>
<sequence>MVMDLPSPQIVGREFVRQYYTMLHEAPHFLHRFYSNDSSFLHESVSTPGDEQQPAIGQTEIFKKIESLNFCDCHAKIRQVDSQLSVCGSVVIQVIGELSNNSAPLRRFMQTFVLAPQSPRKFYVHNDIFRYQDEIFAESDVVIDGNDAVDADKETVVGSTTNFYGLQEHKEETCQFRKEEEAHEVPHKMRCDSKQVDASICSVEPHLHGSDRTSTTVSDHDETNNNEELFNEYQHDRNDDVGCYCDHHTGSLDVQTVVQSAHVQSSCISQNEKLCIQDDVHDVEHLNTAAAAADGHSNDSTQEQQHCEADDDGNDYEVTDDVESEVATREAADNEAHIDAQHQHSSIYQGDNTGTLNMHTSLATSSASVAVDKPSWAAMLRQTVSTTCTGKQTVNQTTAVVSRQPIKLQQQQLPSANNAASISSSSTTTSVSSAQQTTFNKNIKATSVVQQSTTQSSSNDEDTSTMQQYPDSQQIFVGNLPHNMTDMQLKDFFQQFGNVLDMRINRKINNNLPNFGFVVFNNQETVQSILKCRPLYNGKQRVNVEEKKCKEDLSGNRPRSSSNKQQQQQQLKHHQTKLSNSNNVVSSTSPSNNFNQNQKCNSTAANDNPNRN</sequence>
<protein>
    <recommendedName>
        <fullName evidence="10">NTF2 domain-containing protein</fullName>
    </recommendedName>
</protein>
<dbReference type="EnsemblMetazoa" id="HelroT115988">
    <property type="protein sequence ID" value="HelroP115988"/>
    <property type="gene ID" value="HelroG115988"/>
</dbReference>
<comment type="subcellular location">
    <subcellularLocation>
        <location evidence="1">Cytoplasm</location>
        <location evidence="1">Stress granule</location>
    </subcellularLocation>
</comment>
<dbReference type="RefSeq" id="XP_009029597.1">
    <property type="nucleotide sequence ID" value="XM_009031349.1"/>
</dbReference>
<dbReference type="EMBL" id="KB097650">
    <property type="protein sequence ID" value="ESN92364.1"/>
    <property type="molecule type" value="Genomic_DNA"/>
</dbReference>
<dbReference type="InterPro" id="IPR018222">
    <property type="entry name" value="Nuclear_transport_factor_2_euk"/>
</dbReference>
<dbReference type="eggNOG" id="KOG0116">
    <property type="taxonomic scope" value="Eukaryota"/>
</dbReference>
<feature type="region of interest" description="Disordered" evidence="4">
    <location>
        <begin position="291"/>
        <end position="316"/>
    </location>
</feature>
<dbReference type="CDD" id="cd00780">
    <property type="entry name" value="NTF2"/>
    <property type="match status" value="1"/>
</dbReference>
<reference evidence="9" key="1">
    <citation type="submission" date="2012-12" db="EMBL/GenBank/DDBJ databases">
        <authorList>
            <person name="Hellsten U."/>
            <person name="Grimwood J."/>
            <person name="Chapman J.A."/>
            <person name="Shapiro H."/>
            <person name="Aerts A."/>
            <person name="Otillar R.P."/>
            <person name="Terry A.Y."/>
            <person name="Boore J.L."/>
            <person name="Simakov O."/>
            <person name="Marletaz F."/>
            <person name="Cho S.-J."/>
            <person name="Edsinger-Gonzales E."/>
            <person name="Havlak P."/>
            <person name="Kuo D.-H."/>
            <person name="Larsson T."/>
            <person name="Lv J."/>
            <person name="Arendt D."/>
            <person name="Savage R."/>
            <person name="Osoegawa K."/>
            <person name="de Jong P."/>
            <person name="Lindberg D.R."/>
            <person name="Seaver E.C."/>
            <person name="Weisblat D.A."/>
            <person name="Putnam N.H."/>
            <person name="Grigoriev I.V."/>
            <person name="Rokhsar D.S."/>
        </authorList>
    </citation>
    <scope>NUCLEOTIDE SEQUENCE</scope>
</reference>
<dbReference type="Pfam" id="PF00076">
    <property type="entry name" value="RRM_1"/>
    <property type="match status" value="1"/>
</dbReference>
<dbReference type="PROSITE" id="PS50102">
    <property type="entry name" value="RRM"/>
    <property type="match status" value="1"/>
</dbReference>
<proteinExistence type="predicted"/>
<dbReference type="Gene3D" id="3.10.450.50">
    <property type="match status" value="1"/>
</dbReference>
<dbReference type="SMART" id="SM00360">
    <property type="entry name" value="RRM"/>
    <property type="match status" value="1"/>
</dbReference>
<dbReference type="CTD" id="20195626"/>
<feature type="compositionally biased region" description="Low complexity" evidence="4">
    <location>
        <begin position="446"/>
        <end position="458"/>
    </location>
</feature>
<feature type="region of interest" description="Disordered" evidence="4">
    <location>
        <begin position="547"/>
        <end position="612"/>
    </location>
</feature>
<dbReference type="InterPro" id="IPR012677">
    <property type="entry name" value="Nucleotide-bd_a/b_plait_sf"/>
</dbReference>
<dbReference type="FunFam" id="3.10.450.50:FF:000015">
    <property type="entry name" value="Ras GTPase-activating protein-binding protein 2"/>
    <property type="match status" value="1"/>
</dbReference>
<dbReference type="Gene3D" id="3.30.70.330">
    <property type="match status" value="1"/>
</dbReference>
<dbReference type="HOGENOM" id="CLU_022209_0_2_1"/>
<keyword evidence="9" id="KW-1185">Reference proteome</keyword>
<dbReference type="OMA" id="VNNIHQV"/>
<dbReference type="GeneID" id="20195626"/>
<evidence type="ECO:0008006" key="10">
    <source>
        <dbReference type="Google" id="ProtNLM"/>
    </source>
</evidence>
<dbReference type="GO" id="GO:0034063">
    <property type="term" value="P:stress granule assembly"/>
    <property type="evidence" value="ECO:0000318"/>
    <property type="project" value="GO_Central"/>
</dbReference>
<evidence type="ECO:0000259" key="5">
    <source>
        <dbReference type="PROSITE" id="PS50102"/>
    </source>
</evidence>
<dbReference type="PROSITE" id="PS50177">
    <property type="entry name" value="NTF2_DOMAIN"/>
    <property type="match status" value="1"/>
</dbReference>
<dbReference type="Pfam" id="PF02136">
    <property type="entry name" value="NTF2"/>
    <property type="match status" value="1"/>
</dbReference>
<name>T1EGC4_HELRO</name>
<dbReference type="EMBL" id="AMQM01007647">
    <property type="status" value="NOT_ANNOTATED_CDS"/>
    <property type="molecule type" value="Genomic_DNA"/>
</dbReference>
<evidence type="ECO:0000259" key="6">
    <source>
        <dbReference type="PROSITE" id="PS50177"/>
    </source>
</evidence>
<evidence type="ECO:0000256" key="4">
    <source>
        <dbReference type="SAM" id="MobiDB-lite"/>
    </source>
</evidence>
<organism evidence="8 9">
    <name type="scientific">Helobdella robusta</name>
    <name type="common">Californian leech</name>
    <dbReference type="NCBI Taxonomy" id="6412"/>
    <lineage>
        <taxon>Eukaryota</taxon>
        <taxon>Metazoa</taxon>
        <taxon>Spiralia</taxon>
        <taxon>Lophotrochozoa</taxon>
        <taxon>Annelida</taxon>
        <taxon>Clitellata</taxon>
        <taxon>Hirudinea</taxon>
        <taxon>Rhynchobdellida</taxon>
        <taxon>Glossiphoniidae</taxon>
        <taxon>Helobdella</taxon>
    </lineage>
</organism>
<dbReference type="PANTHER" id="PTHR10693:SF20">
    <property type="entry name" value="AT27578P"/>
    <property type="match status" value="1"/>
</dbReference>
<accession>T1EGC4</accession>
<dbReference type="STRING" id="6412.T1EGC4"/>
<keyword evidence="2 3" id="KW-0694">RNA-binding</keyword>
<dbReference type="GO" id="GO:0010494">
    <property type="term" value="C:cytoplasmic stress granule"/>
    <property type="evidence" value="ECO:0000318"/>
    <property type="project" value="GO_Central"/>
</dbReference>
<evidence type="ECO:0000313" key="8">
    <source>
        <dbReference type="EnsemblMetazoa" id="HelroP115988"/>
    </source>
</evidence>
<dbReference type="GO" id="GO:0005829">
    <property type="term" value="C:cytosol"/>
    <property type="evidence" value="ECO:0000318"/>
    <property type="project" value="GO_Central"/>
</dbReference>
<reference evidence="7 9" key="2">
    <citation type="journal article" date="2013" name="Nature">
        <title>Insights into bilaterian evolution from three spiralian genomes.</title>
        <authorList>
            <person name="Simakov O."/>
            <person name="Marletaz F."/>
            <person name="Cho S.J."/>
            <person name="Edsinger-Gonzales E."/>
            <person name="Havlak P."/>
            <person name="Hellsten U."/>
            <person name="Kuo D.H."/>
            <person name="Larsson T."/>
            <person name="Lv J."/>
            <person name="Arendt D."/>
            <person name="Savage R."/>
            <person name="Osoegawa K."/>
            <person name="de Jong P."/>
            <person name="Grimwood J."/>
            <person name="Chapman J.A."/>
            <person name="Shapiro H."/>
            <person name="Aerts A."/>
            <person name="Otillar R.P."/>
            <person name="Terry A.Y."/>
            <person name="Boore J.L."/>
            <person name="Grigoriev I.V."/>
            <person name="Lindberg D.R."/>
            <person name="Seaver E.C."/>
            <person name="Weisblat D.A."/>
            <person name="Putnam N.H."/>
            <person name="Rokhsar D.S."/>
        </authorList>
    </citation>
    <scope>NUCLEOTIDE SEQUENCE</scope>
</reference>
<feature type="compositionally biased region" description="Low complexity" evidence="4">
    <location>
        <begin position="577"/>
        <end position="595"/>
    </location>
</feature>
<dbReference type="PANTHER" id="PTHR10693">
    <property type="entry name" value="RAS GTPASE-ACTIVATING PROTEIN-BINDING PROTEIN"/>
    <property type="match status" value="1"/>
</dbReference>
<gene>
    <name evidence="8" type="primary">20195626</name>
    <name evidence="7" type="ORF">HELRODRAFT_115988</name>
</gene>
<dbReference type="InterPro" id="IPR039539">
    <property type="entry name" value="Ras_GTPase_bind_prot"/>
</dbReference>
<dbReference type="SUPFAM" id="SSF54928">
    <property type="entry name" value="RNA-binding domain, RBD"/>
    <property type="match status" value="1"/>
</dbReference>
<dbReference type="Proteomes" id="UP000015101">
    <property type="component" value="Unassembled WGS sequence"/>
</dbReference>
<evidence type="ECO:0000313" key="9">
    <source>
        <dbReference type="Proteomes" id="UP000015101"/>
    </source>
</evidence>
<feature type="region of interest" description="Disordered" evidence="4">
    <location>
        <begin position="446"/>
        <end position="467"/>
    </location>
</feature>
<evidence type="ECO:0000256" key="1">
    <source>
        <dbReference type="ARBA" id="ARBA00004210"/>
    </source>
</evidence>
<dbReference type="SUPFAM" id="SSF54427">
    <property type="entry name" value="NTF2-like"/>
    <property type="match status" value="1"/>
</dbReference>
<reference evidence="8" key="3">
    <citation type="submission" date="2015-06" db="UniProtKB">
        <authorList>
            <consortium name="EnsemblMetazoa"/>
        </authorList>
    </citation>
    <scope>IDENTIFICATION</scope>
</reference>